<name>A0A0M2NK78_9FIRM</name>
<organism evidence="1 2">
    <name type="scientific">Christensenella hongkongensis</name>
    <dbReference type="NCBI Taxonomy" id="270498"/>
    <lineage>
        <taxon>Bacteria</taxon>
        <taxon>Bacillati</taxon>
        <taxon>Bacillota</taxon>
        <taxon>Clostridia</taxon>
        <taxon>Christensenellales</taxon>
        <taxon>Christensenellaceae</taxon>
        <taxon>Christensenella</taxon>
    </lineage>
</organism>
<dbReference type="Proteomes" id="UP000034076">
    <property type="component" value="Unassembled WGS sequence"/>
</dbReference>
<evidence type="ECO:0000313" key="2">
    <source>
        <dbReference type="Proteomes" id="UP000034076"/>
    </source>
</evidence>
<dbReference type="OrthoDB" id="9776919at2"/>
<protein>
    <submittedName>
        <fullName evidence="1">ATP-utilizing enzyme of the PP-loop superfamily</fullName>
    </submittedName>
</protein>
<dbReference type="PANTHER" id="PTHR43169">
    <property type="entry name" value="EXSB FAMILY PROTEIN"/>
    <property type="match status" value="1"/>
</dbReference>
<proteinExistence type="predicted"/>
<dbReference type="EMBL" id="LAYJ01000078">
    <property type="protein sequence ID" value="KKI51371.1"/>
    <property type="molecule type" value="Genomic_DNA"/>
</dbReference>
<comment type="caution">
    <text evidence="1">The sequence shown here is derived from an EMBL/GenBank/DDBJ whole genome shotgun (WGS) entry which is preliminary data.</text>
</comment>
<dbReference type="SUPFAM" id="SSF52402">
    <property type="entry name" value="Adenine nucleotide alpha hydrolases-like"/>
    <property type="match status" value="1"/>
</dbReference>
<dbReference type="AlphaFoldDB" id="A0A0M2NK78"/>
<gene>
    <name evidence="1" type="ORF">CHK_1159</name>
</gene>
<keyword evidence="2" id="KW-1185">Reference proteome</keyword>
<dbReference type="InterPro" id="IPR052188">
    <property type="entry name" value="Ni-pincer_cofactor_biosynth"/>
</dbReference>
<evidence type="ECO:0000313" key="1">
    <source>
        <dbReference type="EMBL" id="KKI51371.1"/>
    </source>
</evidence>
<dbReference type="PANTHER" id="PTHR43169:SF2">
    <property type="entry name" value="NAD_GMP SYNTHASE DOMAIN-CONTAINING PROTEIN"/>
    <property type="match status" value="1"/>
</dbReference>
<dbReference type="STRING" id="270498.CHK_1159"/>
<sequence>MTAQEKFSRLVEFIYQYNDAAVAFSGGTKSSLLLCAAQEALGKDILALTANTAFMTQEVLYNVHEVLDDYKLRDARVPVFILENSEIADNGTERCHSCSGMISEELLRAAKGMGACVLLDGRTKGQTQVSCIREVDGEVPLVSPFVSLGYSDDDVCEMLRAVGRAYYIRKPWECMAGRFPLGEKLSAEKLDFLEEAEKFARGHISGGVRIDCCGWNISVRSKKAPCKETEEVIRKKFSENGAKSVQFEVDFE</sequence>
<accession>A0A0M2NK78</accession>
<reference evidence="1 2" key="1">
    <citation type="submission" date="2015-04" db="EMBL/GenBank/DDBJ databases">
        <title>Draft genome sequence of bacteremic isolate Catabacter hongkongensis type strain HKU16T.</title>
        <authorList>
            <person name="Lau S.K."/>
            <person name="Teng J.L."/>
            <person name="Huang Y."/>
            <person name="Curreem S.O."/>
            <person name="Tsui S.K."/>
            <person name="Woo P.C."/>
        </authorList>
    </citation>
    <scope>NUCLEOTIDE SEQUENCE [LARGE SCALE GENOMIC DNA]</scope>
    <source>
        <strain evidence="1 2">HKU16</strain>
    </source>
</reference>
<dbReference type="InterPro" id="IPR014729">
    <property type="entry name" value="Rossmann-like_a/b/a_fold"/>
</dbReference>
<dbReference type="Gene3D" id="3.40.50.620">
    <property type="entry name" value="HUPs"/>
    <property type="match status" value="1"/>
</dbReference>
<dbReference type="RefSeq" id="WP_046443056.1">
    <property type="nucleotide sequence ID" value="NZ_LAYJ01000078.1"/>
</dbReference>